<dbReference type="InterPro" id="IPR006665">
    <property type="entry name" value="OmpA-like"/>
</dbReference>
<feature type="region of interest" description="Disordered" evidence="1">
    <location>
        <begin position="544"/>
        <end position="566"/>
    </location>
</feature>
<dbReference type="OrthoDB" id="1522982at2"/>
<dbReference type="GO" id="GO:0005509">
    <property type="term" value="F:calcium ion binding"/>
    <property type="evidence" value="ECO:0007669"/>
    <property type="project" value="InterPro"/>
</dbReference>
<protein>
    <submittedName>
        <fullName evidence="4">OmpA family protein</fullName>
    </submittedName>
</protein>
<dbReference type="Gene3D" id="3.30.1330.60">
    <property type="entry name" value="OmpA-like domain"/>
    <property type="match status" value="1"/>
</dbReference>
<evidence type="ECO:0000313" key="5">
    <source>
        <dbReference type="Proteomes" id="UP000321291"/>
    </source>
</evidence>
<feature type="signal peptide" evidence="2">
    <location>
        <begin position="1"/>
        <end position="22"/>
    </location>
</feature>
<dbReference type="AlphaFoldDB" id="A0A5B8VKA7"/>
<evidence type="ECO:0000313" key="4">
    <source>
        <dbReference type="EMBL" id="QEC71402.1"/>
    </source>
</evidence>
<proteinExistence type="predicted"/>
<accession>A0A5B8VKA7</accession>
<dbReference type="Proteomes" id="UP000321291">
    <property type="component" value="Chromosome"/>
</dbReference>
<keyword evidence="2" id="KW-0732">Signal</keyword>
<feature type="compositionally biased region" description="Polar residues" evidence="1">
    <location>
        <begin position="544"/>
        <end position="555"/>
    </location>
</feature>
<dbReference type="Pfam" id="PF00691">
    <property type="entry name" value="OmpA"/>
    <property type="match status" value="1"/>
</dbReference>
<dbReference type="RefSeq" id="WP_146780755.1">
    <property type="nucleotide sequence ID" value="NZ_CP042434.1"/>
</dbReference>
<evidence type="ECO:0000256" key="1">
    <source>
        <dbReference type="SAM" id="MobiDB-lite"/>
    </source>
</evidence>
<keyword evidence="5" id="KW-1185">Reference proteome</keyword>
<dbReference type="Gene3D" id="4.10.1080.10">
    <property type="entry name" value="TSP type-3 repeat"/>
    <property type="match status" value="1"/>
</dbReference>
<dbReference type="KEGG" id="agi:FSB73_06670"/>
<organism evidence="4 5">
    <name type="scientific">Arachidicoccus ginsenosidivorans</name>
    <dbReference type="NCBI Taxonomy" id="496057"/>
    <lineage>
        <taxon>Bacteria</taxon>
        <taxon>Pseudomonadati</taxon>
        <taxon>Bacteroidota</taxon>
        <taxon>Chitinophagia</taxon>
        <taxon>Chitinophagales</taxon>
        <taxon>Chitinophagaceae</taxon>
        <taxon>Arachidicoccus</taxon>
    </lineage>
</organism>
<dbReference type="EMBL" id="CP042434">
    <property type="protein sequence ID" value="QEC71402.1"/>
    <property type="molecule type" value="Genomic_DNA"/>
</dbReference>
<dbReference type="InterPro" id="IPR036737">
    <property type="entry name" value="OmpA-like_sf"/>
</dbReference>
<gene>
    <name evidence="4" type="ORF">FSB73_06670</name>
</gene>
<dbReference type="SUPFAM" id="SSF103647">
    <property type="entry name" value="TSP type-3 repeat"/>
    <property type="match status" value="1"/>
</dbReference>
<dbReference type="InterPro" id="IPR028974">
    <property type="entry name" value="TSP_type-3_rpt"/>
</dbReference>
<dbReference type="SUPFAM" id="SSF103088">
    <property type="entry name" value="OmpA-like"/>
    <property type="match status" value="1"/>
</dbReference>
<reference evidence="4 5" key="1">
    <citation type="journal article" date="2017" name="Int. J. Syst. Evol. Microbiol.">
        <title>Arachidicoccus ginsenosidivorans sp. nov., with ginsenoside-converting activity isolated from ginseng cultivating soil.</title>
        <authorList>
            <person name="Siddiqi M.Z."/>
            <person name="Aslam Z."/>
            <person name="Im W.T."/>
        </authorList>
    </citation>
    <scope>NUCLEOTIDE SEQUENCE [LARGE SCALE GENOMIC DNA]</scope>
    <source>
        <strain evidence="4 5">Gsoil 809</strain>
    </source>
</reference>
<feature type="chain" id="PRO_5022948917" evidence="2">
    <location>
        <begin position="23"/>
        <end position="566"/>
    </location>
</feature>
<name>A0A5B8VKA7_9BACT</name>
<evidence type="ECO:0000259" key="3">
    <source>
        <dbReference type="Pfam" id="PF00691"/>
    </source>
</evidence>
<evidence type="ECO:0000256" key="2">
    <source>
        <dbReference type="SAM" id="SignalP"/>
    </source>
</evidence>
<sequence>MASKKYTMMLGLLGLISTAAFAQDTSTTTSESVSTQGTSISAGTNADDSWIYDGTNKVRVTKEDQQNGFLNHTNPYPAKPRNMMELGIGLGPSFMFTAIDPRFGYGASISLRKALSHTFSLRLGYGASNNFGLDYRLRPVADATLPSTIKNMYGTGNTYLANYKTFIQQASLDLIADLNSISNYRGNPKTSFYALVGYSFNMANVAINALDASGNAYTWNLPSGSRKDIKDAAKQQLENNQSNGILDVKGKNDNSRQYETAGLDSKRDDVVGSDETINRHGLDAGIGVAFKVSPRFNIGIEQKFTMFFSNSDVLSGLHLSREGRNTTLSSTQVRFNFNLGNSDKRIEPLWWVNPNNYVYNKLATRDVLPDADGDGITDQFDQEPNTPAGCAVDTHGRSLDTDGDGVPDCRDKQVLTPQSWFPVDADGVGTEPEPACCQELRDKLAAQPVAAECAITSLPSVHFNKSSIKLDDAAKSALSSAAAQLNSNPNCKVKIVGYGASNKRAQQLSWDRVNAVKNFLIEQQGISEGRIIFTYGYDGDANTVDLQPTTESGPSTVPAPHPNLQK</sequence>
<feature type="compositionally biased region" description="Pro residues" evidence="1">
    <location>
        <begin position="557"/>
        <end position="566"/>
    </location>
</feature>
<feature type="region of interest" description="Disordered" evidence="1">
    <location>
        <begin position="240"/>
        <end position="267"/>
    </location>
</feature>
<feature type="domain" description="OmpA-like" evidence="3">
    <location>
        <begin position="463"/>
        <end position="544"/>
    </location>
</feature>